<dbReference type="AlphaFoldDB" id="A0A5N0E479"/>
<sequence>MPHAACRMPHAACRMPHAACRMPHSKQRPVPGQFGNGPLCMSLRGSPTGDQCPHGCVTLA</sequence>
<dbReference type="EMBL" id="VXLC01000021">
    <property type="protein sequence ID" value="KAA8884238.1"/>
    <property type="molecule type" value="Genomic_DNA"/>
</dbReference>
<name>A0A5N0E479_9NOCA</name>
<evidence type="ECO:0000313" key="1">
    <source>
        <dbReference type="EMBL" id="KAA8884238.1"/>
    </source>
</evidence>
<organism evidence="1 2">
    <name type="scientific">Nocardia colli</name>
    <dbReference type="NCBI Taxonomy" id="2545717"/>
    <lineage>
        <taxon>Bacteria</taxon>
        <taxon>Bacillati</taxon>
        <taxon>Actinomycetota</taxon>
        <taxon>Actinomycetes</taxon>
        <taxon>Mycobacteriales</taxon>
        <taxon>Nocardiaceae</taxon>
        <taxon>Nocardia</taxon>
    </lineage>
</organism>
<evidence type="ECO:0000313" key="2">
    <source>
        <dbReference type="Proteomes" id="UP000323876"/>
    </source>
</evidence>
<protein>
    <submittedName>
        <fullName evidence="1">Uncharacterized protein</fullName>
    </submittedName>
</protein>
<accession>A0A5N0E479</accession>
<keyword evidence="2" id="KW-1185">Reference proteome</keyword>
<reference evidence="1 2" key="1">
    <citation type="submission" date="2019-09" db="EMBL/GenBank/DDBJ databases">
        <authorList>
            <person name="Wang X."/>
        </authorList>
    </citation>
    <scope>NUCLEOTIDE SEQUENCE [LARGE SCALE GENOMIC DNA]</scope>
    <source>
        <strain evidence="1 2">CICC 11023</strain>
    </source>
</reference>
<gene>
    <name evidence="1" type="ORF">F3087_33995</name>
</gene>
<dbReference type="Proteomes" id="UP000323876">
    <property type="component" value="Unassembled WGS sequence"/>
</dbReference>
<comment type="caution">
    <text evidence="1">The sequence shown here is derived from an EMBL/GenBank/DDBJ whole genome shotgun (WGS) entry which is preliminary data.</text>
</comment>
<proteinExistence type="predicted"/>